<keyword evidence="12" id="KW-1185">Reference proteome</keyword>
<comment type="catalytic activity">
    <reaction evidence="1">
        <text>Cleaves type-1 transmembrane domains using a catalytic dyad composed of serine and histidine that are contributed by different transmembrane domains.</text>
        <dbReference type="EC" id="3.4.21.105"/>
    </reaction>
</comment>
<proteinExistence type="inferred from homology"/>
<dbReference type="GO" id="GO:0004252">
    <property type="term" value="F:serine-type endopeptidase activity"/>
    <property type="evidence" value="ECO:0007669"/>
    <property type="project" value="InterPro"/>
</dbReference>
<comment type="subcellular location">
    <subcellularLocation>
        <location evidence="2">Membrane</location>
        <topology evidence="2">Multi-pass membrane protein</topology>
    </subcellularLocation>
</comment>
<dbReference type="AlphaFoldDB" id="A0A2T7ND00"/>
<dbReference type="PANTHER" id="PTHR43731">
    <property type="entry name" value="RHOMBOID PROTEASE"/>
    <property type="match status" value="1"/>
</dbReference>
<evidence type="ECO:0000259" key="10">
    <source>
        <dbReference type="Pfam" id="PF01694"/>
    </source>
</evidence>
<evidence type="ECO:0000256" key="4">
    <source>
        <dbReference type="ARBA" id="ARBA00013039"/>
    </source>
</evidence>
<keyword evidence="7 9" id="KW-1133">Transmembrane helix</keyword>
<feature type="transmembrane region" description="Helical" evidence="9">
    <location>
        <begin position="284"/>
        <end position="303"/>
    </location>
</feature>
<dbReference type="InterPro" id="IPR022764">
    <property type="entry name" value="Peptidase_S54_rhomboid_dom"/>
</dbReference>
<feature type="transmembrane region" description="Helical" evidence="9">
    <location>
        <begin position="115"/>
        <end position="134"/>
    </location>
</feature>
<organism evidence="11 12">
    <name type="scientific">Pomacea canaliculata</name>
    <name type="common">Golden apple snail</name>
    <dbReference type="NCBI Taxonomy" id="400727"/>
    <lineage>
        <taxon>Eukaryota</taxon>
        <taxon>Metazoa</taxon>
        <taxon>Spiralia</taxon>
        <taxon>Lophotrochozoa</taxon>
        <taxon>Mollusca</taxon>
        <taxon>Gastropoda</taxon>
        <taxon>Caenogastropoda</taxon>
        <taxon>Architaenioglossa</taxon>
        <taxon>Ampullarioidea</taxon>
        <taxon>Ampullariidae</taxon>
        <taxon>Pomacea</taxon>
    </lineage>
</organism>
<feature type="transmembrane region" description="Helical" evidence="9">
    <location>
        <begin position="180"/>
        <end position="198"/>
    </location>
</feature>
<dbReference type="STRING" id="400727.A0A2T7ND00"/>
<evidence type="ECO:0000256" key="7">
    <source>
        <dbReference type="ARBA" id="ARBA00022989"/>
    </source>
</evidence>
<dbReference type="OMA" id="WVKQELW"/>
<evidence type="ECO:0000256" key="3">
    <source>
        <dbReference type="ARBA" id="ARBA00009045"/>
    </source>
</evidence>
<feature type="transmembrane region" description="Helical" evidence="9">
    <location>
        <begin position="233"/>
        <end position="252"/>
    </location>
</feature>
<dbReference type="GO" id="GO:0006465">
    <property type="term" value="P:signal peptide processing"/>
    <property type="evidence" value="ECO:0007669"/>
    <property type="project" value="TreeGrafter"/>
</dbReference>
<name>A0A2T7ND00_POMCA</name>
<evidence type="ECO:0000256" key="8">
    <source>
        <dbReference type="ARBA" id="ARBA00023136"/>
    </source>
</evidence>
<reference evidence="11 12" key="1">
    <citation type="submission" date="2018-04" db="EMBL/GenBank/DDBJ databases">
        <title>The genome of golden apple snail Pomacea canaliculata provides insight into stress tolerance and invasive adaptation.</title>
        <authorList>
            <person name="Liu C."/>
            <person name="Liu B."/>
            <person name="Ren Y."/>
            <person name="Zhang Y."/>
            <person name="Wang H."/>
            <person name="Li S."/>
            <person name="Jiang F."/>
            <person name="Yin L."/>
            <person name="Zhang G."/>
            <person name="Qian W."/>
            <person name="Fan W."/>
        </authorList>
    </citation>
    <scope>NUCLEOTIDE SEQUENCE [LARGE SCALE GENOMIC DNA]</scope>
    <source>
        <strain evidence="11">SZHN2017</strain>
        <tissue evidence="11">Muscle</tissue>
    </source>
</reference>
<accession>A0A2T7ND00</accession>
<dbReference type="EC" id="3.4.21.105" evidence="4"/>
<comment type="similarity">
    <text evidence="3">Belongs to the peptidase S54 family.</text>
</comment>
<evidence type="ECO:0000256" key="5">
    <source>
        <dbReference type="ARBA" id="ARBA00022692"/>
    </source>
</evidence>
<dbReference type="GO" id="GO:0016020">
    <property type="term" value="C:membrane"/>
    <property type="evidence" value="ECO:0007669"/>
    <property type="project" value="UniProtKB-SubCell"/>
</dbReference>
<feature type="domain" description="Peptidase S54 rhomboid" evidence="10">
    <location>
        <begin position="222"/>
        <end position="367"/>
    </location>
</feature>
<keyword evidence="8 9" id="KW-0472">Membrane</keyword>
<dbReference type="Proteomes" id="UP000245119">
    <property type="component" value="Linkage Group LG14"/>
</dbReference>
<sequence length="388" mass="43525">MAAYVCIRSCCKHIYKTISSSAFRHTTGFHSPVTVPLFSKLQPAVRLYCGITVNCPHRTVTKLAFTAFSPRALLSRIPGVGRWLTRGFRSQRKEDRFEVIQGFAKDREHSLLRPLLFTVITFGTSFGGAMIWQYESLRARAQTVIKGLERQISQIFEPHFQKEMDFRAHLNAMWNKLSDGQKMVAGIIACNFLVFLAWKSPQIQPFLLRYFVSVPGNPSVSMVLSAFSHYNFWHIAANMYVLWSFASISLSLFGREQWLAVYVSSAAISSFASLANKVLRHGSIAPSLGASGAIMCLLGAVCITHPEARLSIAFIGDIIPHSFSASTALKAIILLDAVGLVLGWRVFDHAAHLGGVLFGIWYATYGHRMVWGQRENLLRWWHDLRGKP</sequence>
<feature type="transmembrane region" description="Helical" evidence="9">
    <location>
        <begin position="350"/>
        <end position="371"/>
    </location>
</feature>
<keyword evidence="6" id="KW-0378">Hydrolase</keyword>
<dbReference type="FunFam" id="1.20.1540.10:FF:000012">
    <property type="entry name" value="Rhomboid family protein"/>
    <property type="match status" value="1"/>
</dbReference>
<evidence type="ECO:0000313" key="11">
    <source>
        <dbReference type="EMBL" id="PVD19041.1"/>
    </source>
</evidence>
<evidence type="ECO:0000256" key="6">
    <source>
        <dbReference type="ARBA" id="ARBA00022801"/>
    </source>
</evidence>
<dbReference type="InterPro" id="IPR050925">
    <property type="entry name" value="Rhomboid_protease_S54"/>
</dbReference>
<evidence type="ECO:0000313" key="12">
    <source>
        <dbReference type="Proteomes" id="UP000245119"/>
    </source>
</evidence>
<feature type="transmembrane region" description="Helical" evidence="9">
    <location>
        <begin position="259"/>
        <end position="278"/>
    </location>
</feature>
<evidence type="ECO:0000256" key="9">
    <source>
        <dbReference type="SAM" id="Phobius"/>
    </source>
</evidence>
<evidence type="ECO:0000256" key="2">
    <source>
        <dbReference type="ARBA" id="ARBA00004141"/>
    </source>
</evidence>
<dbReference type="Gene3D" id="1.20.1540.10">
    <property type="entry name" value="Rhomboid-like"/>
    <property type="match status" value="1"/>
</dbReference>
<dbReference type="EMBL" id="PZQS01000014">
    <property type="protein sequence ID" value="PVD19041.1"/>
    <property type="molecule type" value="Genomic_DNA"/>
</dbReference>
<dbReference type="InterPro" id="IPR035952">
    <property type="entry name" value="Rhomboid-like_sf"/>
</dbReference>
<evidence type="ECO:0000256" key="1">
    <source>
        <dbReference type="ARBA" id="ARBA00000156"/>
    </source>
</evidence>
<gene>
    <name evidence="11" type="ORF">C0Q70_21600</name>
</gene>
<protein>
    <recommendedName>
        <fullName evidence="4">rhomboid protease</fullName>
        <ecNumber evidence="4">3.4.21.105</ecNumber>
    </recommendedName>
</protein>
<dbReference type="OrthoDB" id="10260614at2759"/>
<dbReference type="Pfam" id="PF01694">
    <property type="entry name" value="Rhomboid"/>
    <property type="match status" value="1"/>
</dbReference>
<dbReference type="PANTHER" id="PTHR43731:SF14">
    <property type="entry name" value="PRESENILIN-ASSOCIATED RHOMBOID-LIKE PROTEIN, MITOCHONDRIAL"/>
    <property type="match status" value="1"/>
</dbReference>
<keyword evidence="5 9" id="KW-0812">Transmembrane</keyword>
<dbReference type="SUPFAM" id="SSF144091">
    <property type="entry name" value="Rhomboid-like"/>
    <property type="match status" value="1"/>
</dbReference>
<comment type="caution">
    <text evidence="11">The sequence shown here is derived from an EMBL/GenBank/DDBJ whole genome shotgun (WGS) entry which is preliminary data.</text>
</comment>